<evidence type="ECO:0000256" key="1">
    <source>
        <dbReference type="SAM" id="MobiDB-lite"/>
    </source>
</evidence>
<gene>
    <name evidence="2" type="ORF">OKIOD_LOCUS9252</name>
</gene>
<sequence>MVIKDFEELPVLENRPREMITEKKDEKGSSRVLESILSTKTLAPSAAFQQALLAIMEENQTDEKKSLDDMNWESSDSFQSSRPPTQVLMDCRRMSADDNIIGLRLGPNRRRGGIIGEIDLTKTAFVKTENIDK</sequence>
<proteinExistence type="predicted"/>
<protein>
    <submittedName>
        <fullName evidence="2">Oidioi.mRNA.OKI2018_I69.chr1.g487.t1.cds</fullName>
    </submittedName>
</protein>
<evidence type="ECO:0000313" key="2">
    <source>
        <dbReference type="EMBL" id="CAG5102831.1"/>
    </source>
</evidence>
<dbReference type="Proteomes" id="UP001158576">
    <property type="component" value="Chromosome 1"/>
</dbReference>
<name>A0ABN7SLP4_OIKDI</name>
<accession>A0ABN7SLP4</accession>
<evidence type="ECO:0000313" key="3">
    <source>
        <dbReference type="Proteomes" id="UP001158576"/>
    </source>
</evidence>
<organism evidence="2 3">
    <name type="scientific">Oikopleura dioica</name>
    <name type="common">Tunicate</name>
    <dbReference type="NCBI Taxonomy" id="34765"/>
    <lineage>
        <taxon>Eukaryota</taxon>
        <taxon>Metazoa</taxon>
        <taxon>Chordata</taxon>
        <taxon>Tunicata</taxon>
        <taxon>Appendicularia</taxon>
        <taxon>Copelata</taxon>
        <taxon>Oikopleuridae</taxon>
        <taxon>Oikopleura</taxon>
    </lineage>
</organism>
<keyword evidence="3" id="KW-1185">Reference proteome</keyword>
<reference evidence="2 3" key="1">
    <citation type="submission" date="2021-04" db="EMBL/GenBank/DDBJ databases">
        <authorList>
            <person name="Bliznina A."/>
        </authorList>
    </citation>
    <scope>NUCLEOTIDE SEQUENCE [LARGE SCALE GENOMIC DNA]</scope>
</reference>
<dbReference type="EMBL" id="OU015566">
    <property type="protein sequence ID" value="CAG5102831.1"/>
    <property type="molecule type" value="Genomic_DNA"/>
</dbReference>
<feature type="compositionally biased region" description="Polar residues" evidence="1">
    <location>
        <begin position="72"/>
        <end position="84"/>
    </location>
</feature>
<feature type="region of interest" description="Disordered" evidence="1">
    <location>
        <begin position="63"/>
        <end position="85"/>
    </location>
</feature>